<dbReference type="InterPro" id="IPR010422">
    <property type="entry name" value="Ccdc124/Oxs1"/>
</dbReference>
<dbReference type="OrthoDB" id="76412at2759"/>
<organism evidence="3 4">
    <name type="scientific">Biomphalaria glabrata</name>
    <name type="common">Bloodfluke planorb</name>
    <name type="synonym">Freshwater snail</name>
    <dbReference type="NCBI Taxonomy" id="6526"/>
    <lineage>
        <taxon>Eukaryota</taxon>
        <taxon>Metazoa</taxon>
        <taxon>Spiralia</taxon>
        <taxon>Lophotrochozoa</taxon>
        <taxon>Mollusca</taxon>
        <taxon>Gastropoda</taxon>
        <taxon>Heterobranchia</taxon>
        <taxon>Euthyneura</taxon>
        <taxon>Panpulmonata</taxon>
        <taxon>Hygrophila</taxon>
        <taxon>Lymnaeoidea</taxon>
        <taxon>Planorbidae</taxon>
        <taxon>Biomphalaria</taxon>
    </lineage>
</organism>
<feature type="compositionally biased region" description="Basic and acidic residues" evidence="1">
    <location>
        <begin position="1"/>
        <end position="33"/>
    </location>
</feature>
<protein>
    <recommendedName>
        <fullName evidence="5">Coiled-coil domain-containing protein</fullName>
    </recommendedName>
</protein>
<dbReference type="GO" id="GO:0005634">
    <property type="term" value="C:nucleus"/>
    <property type="evidence" value="ECO:0007669"/>
    <property type="project" value="TreeGrafter"/>
</dbReference>
<evidence type="ECO:0008006" key="5">
    <source>
        <dbReference type="Google" id="ProtNLM"/>
    </source>
</evidence>
<dbReference type="EnsemblMetazoa" id="BGLB037223-RA">
    <property type="protein sequence ID" value="BGLB037223-PA"/>
    <property type="gene ID" value="BGLB037223"/>
</dbReference>
<gene>
    <name evidence="3" type="primary">106053043</name>
</gene>
<dbReference type="KEGG" id="bgt:106053043"/>
<name>A0A2C9M0U4_BIOGL</name>
<dbReference type="GO" id="GO:0003713">
    <property type="term" value="F:transcription coactivator activity"/>
    <property type="evidence" value="ECO:0007669"/>
    <property type="project" value="TreeGrafter"/>
</dbReference>
<dbReference type="GO" id="GO:0006366">
    <property type="term" value="P:transcription by RNA polymerase II"/>
    <property type="evidence" value="ECO:0007669"/>
    <property type="project" value="TreeGrafter"/>
</dbReference>
<accession>A0A2C9M0U4</accession>
<dbReference type="STRING" id="6526.A0A2C9M0U4"/>
<evidence type="ECO:0000313" key="3">
    <source>
        <dbReference type="EnsemblMetazoa" id="BGLB037223-PA"/>
    </source>
</evidence>
<dbReference type="PANTHER" id="PTHR21680">
    <property type="entry name" value="COILED-COIL DOMAIN-CONTAINING PROTEIN 124"/>
    <property type="match status" value="1"/>
</dbReference>
<proteinExistence type="predicted"/>
<evidence type="ECO:0000313" key="4">
    <source>
        <dbReference type="Proteomes" id="UP000076420"/>
    </source>
</evidence>
<keyword evidence="2" id="KW-1133">Transmembrane helix</keyword>
<feature type="region of interest" description="Disordered" evidence="1">
    <location>
        <begin position="1"/>
        <end position="61"/>
    </location>
</feature>
<dbReference type="VEuPathDB" id="VectorBase:BGLAX_048228"/>
<dbReference type="VEuPathDB" id="VectorBase:BGLB037223"/>
<sequence>MPKKFKGENSKAAEAKARKDAVKQAETERAQKQEEDEFWKDDDKHAAKKQQRKEEREKKRQELLERKKTLQQLHEEEMSSIKGAKSQAAKLTRAQILENQERIAAAAQALKAQQERTHIEVPLEENVNIQAVEGDEARTVDEALSVLRYGVYIQSSISISSVGIVVVVLFFLNNSIFQELSMQVYP</sequence>
<dbReference type="PANTHER" id="PTHR21680:SF0">
    <property type="entry name" value="COILED-COIL DOMAIN-CONTAINING PROTEIN 124"/>
    <property type="match status" value="1"/>
</dbReference>
<feature type="transmembrane region" description="Helical" evidence="2">
    <location>
        <begin position="149"/>
        <end position="172"/>
    </location>
</feature>
<keyword evidence="2" id="KW-0472">Membrane</keyword>
<feature type="compositionally biased region" description="Basic and acidic residues" evidence="1">
    <location>
        <begin position="52"/>
        <end position="61"/>
    </location>
</feature>
<evidence type="ECO:0000256" key="2">
    <source>
        <dbReference type="SAM" id="Phobius"/>
    </source>
</evidence>
<keyword evidence="2" id="KW-0812">Transmembrane</keyword>
<dbReference type="AlphaFoldDB" id="A0A2C9M0U4"/>
<reference evidence="3" key="1">
    <citation type="submission" date="2020-05" db="UniProtKB">
        <authorList>
            <consortium name="EnsemblMetazoa"/>
        </authorList>
    </citation>
    <scope>IDENTIFICATION</scope>
    <source>
        <strain evidence="3">BB02</strain>
    </source>
</reference>
<dbReference type="Proteomes" id="UP000076420">
    <property type="component" value="Unassembled WGS sequence"/>
</dbReference>
<evidence type="ECO:0000256" key="1">
    <source>
        <dbReference type="SAM" id="MobiDB-lite"/>
    </source>
</evidence>